<organism evidence="2 3">
    <name type="scientific">Prochlorothrix hollandica PCC 9006 = CALU 1027</name>
    <dbReference type="NCBI Taxonomy" id="317619"/>
    <lineage>
        <taxon>Bacteria</taxon>
        <taxon>Bacillati</taxon>
        <taxon>Cyanobacteriota</taxon>
        <taxon>Cyanophyceae</taxon>
        <taxon>Prochlorotrichales</taxon>
        <taxon>Prochlorotrichaceae</taxon>
        <taxon>Prochlorothrix</taxon>
    </lineage>
</organism>
<sequence length="103" mass="11376">MFFIFIVVMILAGWALRLMQRALSCQEFSLMLAGFLVASSAVALVAVYYLMSDYMGYMASLPPSSVVAANYQYANDQDGQTEALISMADRPSKQPKQPLPWAP</sequence>
<protein>
    <submittedName>
        <fullName evidence="2">Uncharacterized protein</fullName>
    </submittedName>
</protein>
<keyword evidence="1" id="KW-0812">Transmembrane</keyword>
<reference evidence="2" key="1">
    <citation type="submission" date="2012-04" db="EMBL/GenBank/DDBJ databases">
        <authorList>
            <person name="Borisov I.G."/>
            <person name="Ivanikova N.V."/>
            <person name="Pinevich A.V."/>
        </authorList>
    </citation>
    <scope>NUCLEOTIDE SEQUENCE</scope>
    <source>
        <strain evidence="2">CALU 1027</strain>
    </source>
</reference>
<evidence type="ECO:0000313" key="3">
    <source>
        <dbReference type="Proteomes" id="UP000034681"/>
    </source>
</evidence>
<keyword evidence="1" id="KW-1133">Transmembrane helix</keyword>
<evidence type="ECO:0000313" key="2">
    <source>
        <dbReference type="EMBL" id="KKJ00118.1"/>
    </source>
</evidence>
<comment type="caution">
    <text evidence="2">The sequence shown here is derived from an EMBL/GenBank/DDBJ whole genome shotgun (WGS) entry which is preliminary data.</text>
</comment>
<proteinExistence type="predicted"/>
<accession>A0A0M2PYF7</accession>
<keyword evidence="1" id="KW-0472">Membrane</keyword>
<dbReference type="eggNOG" id="ENOG5033BD4">
    <property type="taxonomic scope" value="Bacteria"/>
</dbReference>
<dbReference type="Proteomes" id="UP000034681">
    <property type="component" value="Unassembled WGS sequence"/>
</dbReference>
<keyword evidence="3" id="KW-1185">Reference proteome</keyword>
<name>A0A0M2PYF7_PROHO</name>
<gene>
    <name evidence="2" type="ORF">PROH_10300</name>
</gene>
<dbReference type="AlphaFoldDB" id="A0A0M2PYF7"/>
<dbReference type="OrthoDB" id="561546at2"/>
<dbReference type="EMBL" id="AJTX02000004">
    <property type="protein sequence ID" value="KKJ00118.1"/>
    <property type="molecule type" value="Genomic_DNA"/>
</dbReference>
<evidence type="ECO:0000256" key="1">
    <source>
        <dbReference type="SAM" id="Phobius"/>
    </source>
</evidence>
<feature type="transmembrane region" description="Helical" evidence="1">
    <location>
        <begin position="31"/>
        <end position="51"/>
    </location>
</feature>